<evidence type="ECO:0000313" key="3">
    <source>
        <dbReference type="Proteomes" id="UP001139409"/>
    </source>
</evidence>
<protein>
    <recommendedName>
        <fullName evidence="4">DUF3899 domain-containing protein</fullName>
    </recommendedName>
</protein>
<feature type="transmembrane region" description="Helical" evidence="1">
    <location>
        <begin position="74"/>
        <end position="93"/>
    </location>
</feature>
<evidence type="ECO:0000313" key="2">
    <source>
        <dbReference type="EMBL" id="MCA6074397.1"/>
    </source>
</evidence>
<dbReference type="EMBL" id="JAIXNE010000001">
    <property type="protein sequence ID" value="MCA6074397.1"/>
    <property type="molecule type" value="Genomic_DNA"/>
</dbReference>
<name>A0A9X1HPI2_9BACT</name>
<organism evidence="2 3">
    <name type="scientific">Fulvivirga sedimenti</name>
    <dbReference type="NCBI Taxonomy" id="2879465"/>
    <lineage>
        <taxon>Bacteria</taxon>
        <taxon>Pseudomonadati</taxon>
        <taxon>Bacteroidota</taxon>
        <taxon>Cytophagia</taxon>
        <taxon>Cytophagales</taxon>
        <taxon>Fulvivirgaceae</taxon>
        <taxon>Fulvivirga</taxon>
    </lineage>
</organism>
<dbReference type="RefSeq" id="WP_225697491.1">
    <property type="nucleotide sequence ID" value="NZ_JAIXNE010000001.1"/>
</dbReference>
<evidence type="ECO:0008006" key="4">
    <source>
        <dbReference type="Google" id="ProtNLM"/>
    </source>
</evidence>
<feature type="transmembrane region" description="Helical" evidence="1">
    <location>
        <begin position="6"/>
        <end position="26"/>
    </location>
</feature>
<dbReference type="Proteomes" id="UP001139409">
    <property type="component" value="Unassembled WGS sequence"/>
</dbReference>
<dbReference type="AlphaFoldDB" id="A0A9X1HPI2"/>
<comment type="caution">
    <text evidence="2">The sequence shown here is derived from an EMBL/GenBank/DDBJ whole genome shotgun (WGS) entry which is preliminary data.</text>
</comment>
<proteinExistence type="predicted"/>
<keyword evidence="1" id="KW-0472">Membrane</keyword>
<accession>A0A9X1HPI2</accession>
<keyword evidence="1" id="KW-0812">Transmembrane</keyword>
<evidence type="ECO:0000256" key="1">
    <source>
        <dbReference type="SAM" id="Phobius"/>
    </source>
</evidence>
<gene>
    <name evidence="2" type="ORF">LDX50_05930</name>
</gene>
<reference evidence="2" key="1">
    <citation type="submission" date="2021-09" db="EMBL/GenBank/DDBJ databases">
        <title>Fulvivirga sp. isolated from coastal sediment.</title>
        <authorList>
            <person name="Yu H."/>
        </authorList>
    </citation>
    <scope>NUCLEOTIDE SEQUENCE</scope>
    <source>
        <strain evidence="2">1062</strain>
    </source>
</reference>
<sequence length="94" mass="10841">MNAAIIFGGVALFFLWYNLFVSIRIVDYLRKNEQNATLFNSGFFVKGKIFKYLPIYKEVSFNKEGKVGNLYQQFIISFLGIMLFLLLGIISVIL</sequence>
<keyword evidence="1" id="KW-1133">Transmembrane helix</keyword>
<keyword evidence="3" id="KW-1185">Reference proteome</keyword>